<dbReference type="PANTHER" id="PTHR23023">
    <property type="entry name" value="DIMETHYLANILINE MONOOXYGENASE"/>
    <property type="match status" value="1"/>
</dbReference>
<reference evidence="7" key="1">
    <citation type="submission" date="2021-06" db="EMBL/GenBank/DDBJ databases">
        <title>Comparative genomics, transcriptomics and evolutionary studies reveal genomic signatures of adaptation to plant cell wall in hemibiotrophic fungi.</title>
        <authorList>
            <consortium name="DOE Joint Genome Institute"/>
            <person name="Baroncelli R."/>
            <person name="Diaz J.F."/>
            <person name="Benocci T."/>
            <person name="Peng M."/>
            <person name="Battaglia E."/>
            <person name="Haridas S."/>
            <person name="Andreopoulos W."/>
            <person name="Labutti K."/>
            <person name="Pangilinan J."/>
            <person name="Floch G.L."/>
            <person name="Makela M.R."/>
            <person name="Henrissat B."/>
            <person name="Grigoriev I.V."/>
            <person name="Crouch J.A."/>
            <person name="De Vries R.P."/>
            <person name="Sukno S.A."/>
            <person name="Thon M.R."/>
        </authorList>
    </citation>
    <scope>NUCLEOTIDE SEQUENCE</scope>
    <source>
        <strain evidence="7">CBS 102054</strain>
    </source>
</reference>
<organism evidence="7 8">
    <name type="scientific">Colletotrichum phormii</name>
    <dbReference type="NCBI Taxonomy" id="359342"/>
    <lineage>
        <taxon>Eukaryota</taxon>
        <taxon>Fungi</taxon>
        <taxon>Dikarya</taxon>
        <taxon>Ascomycota</taxon>
        <taxon>Pezizomycotina</taxon>
        <taxon>Sordariomycetes</taxon>
        <taxon>Hypocreomycetidae</taxon>
        <taxon>Glomerellales</taxon>
        <taxon>Glomerellaceae</taxon>
        <taxon>Colletotrichum</taxon>
        <taxon>Colletotrichum acutatum species complex</taxon>
    </lineage>
</organism>
<keyword evidence="6" id="KW-0812">Transmembrane</keyword>
<gene>
    <name evidence="7" type="ORF">BDP81DRAFT_381093</name>
</gene>
<proteinExistence type="inferred from homology"/>
<dbReference type="Gene3D" id="3.50.50.60">
    <property type="entry name" value="FAD/NAD(P)-binding domain"/>
    <property type="match status" value="1"/>
</dbReference>
<dbReference type="GO" id="GO:0050661">
    <property type="term" value="F:NADP binding"/>
    <property type="evidence" value="ECO:0007669"/>
    <property type="project" value="InterPro"/>
</dbReference>
<dbReference type="GO" id="GO:0050660">
    <property type="term" value="F:flavin adenine dinucleotide binding"/>
    <property type="evidence" value="ECO:0007669"/>
    <property type="project" value="InterPro"/>
</dbReference>
<name>A0AAI9ZM40_9PEZI</name>
<protein>
    <submittedName>
        <fullName evidence="7">Dimethylaniline monooxygenase</fullName>
    </submittedName>
</protein>
<dbReference type="SUPFAM" id="SSF51905">
    <property type="entry name" value="FAD/NAD(P)-binding domain"/>
    <property type="match status" value="1"/>
</dbReference>
<dbReference type="PIRSF" id="PIRSF000332">
    <property type="entry name" value="FMO"/>
    <property type="match status" value="1"/>
</dbReference>
<comment type="similarity">
    <text evidence="1">Belongs to the FMO family.</text>
</comment>
<sequence length="647" mass="72240">MSQTATSEREAGPVTKAIRVAVIGAGASGLVTAKYLRQARQYFGVPDVEVRVFEKEDGVGGVYKYKAYEEAEMVSSKYLTAFSDFRVSKDLPDFLPAEEYVRYLEGFCTHFDLWGLIETKTEILRVSHTSSGHRVFFRRIEGLKAADRRDGEQQEESWDCDAIAICSGLNNVPSIPSIEGLENMSYLHSSKVKERRQFGSNTSIMILGAGETAMDIAHLAVTSEAREVVMCHKSGFFCAKKVVPLPVVMHVWKPDPRQKPVDTAIASFLDTAYLPERLQHSSLLWTVYDKTFKCLHYISGGTAAGPDQWIGEIEGDRNNVDSLFLVKSDRALPYLNEGNRAQDILSRIRAFVMNVELKPTGGRKILTAPWPSAFREDGTAVFADNKKCEHAEALSQVVKPDLIIAATGYVRRFDFLEDDYPKPDELDVRGIWRRGEVTAGFIGFVRPGIGAIPPLAELQAQLWALNLLRHKYPQEMALSTADSDRGESNNAVPHYEVDYALKARGGHDLFKSKHGVEQESYAYQLALDMGSAPTFSFMRRQGFKALYTWAMGSNFNTKFRLIGPWRWTKGALPIMRGELFDVVKQTGGGVFFTTYTLLPLLLFGSLTLLLQATAGILRLAGMKERANRVLGSGNIPRREGDGLQEWE</sequence>
<dbReference type="InterPro" id="IPR020946">
    <property type="entry name" value="Flavin_mOase-like"/>
</dbReference>
<keyword evidence="2" id="KW-0285">Flavoprotein</keyword>
<keyword evidence="6" id="KW-1133">Transmembrane helix</keyword>
<evidence type="ECO:0000256" key="2">
    <source>
        <dbReference type="ARBA" id="ARBA00022630"/>
    </source>
</evidence>
<dbReference type="Pfam" id="PF00743">
    <property type="entry name" value="FMO-like"/>
    <property type="match status" value="1"/>
</dbReference>
<dbReference type="InterPro" id="IPR036188">
    <property type="entry name" value="FAD/NAD-bd_sf"/>
</dbReference>
<evidence type="ECO:0000256" key="1">
    <source>
        <dbReference type="ARBA" id="ARBA00009183"/>
    </source>
</evidence>
<keyword evidence="6" id="KW-0472">Membrane</keyword>
<dbReference type="AlphaFoldDB" id="A0AAI9ZM40"/>
<dbReference type="RefSeq" id="XP_060441786.1">
    <property type="nucleotide sequence ID" value="XM_060586871.1"/>
</dbReference>
<accession>A0AAI9ZM40</accession>
<dbReference type="GO" id="GO:0004499">
    <property type="term" value="F:N,N-dimethylaniline monooxygenase activity"/>
    <property type="evidence" value="ECO:0007669"/>
    <property type="project" value="InterPro"/>
</dbReference>
<evidence type="ECO:0000256" key="6">
    <source>
        <dbReference type="SAM" id="Phobius"/>
    </source>
</evidence>
<keyword evidence="7" id="KW-0503">Monooxygenase</keyword>
<dbReference type="Proteomes" id="UP001243989">
    <property type="component" value="Unassembled WGS sequence"/>
</dbReference>
<evidence type="ECO:0000256" key="5">
    <source>
        <dbReference type="ARBA" id="ARBA00023002"/>
    </source>
</evidence>
<keyword evidence="3" id="KW-0274">FAD</keyword>
<keyword evidence="8" id="KW-1185">Reference proteome</keyword>
<evidence type="ECO:0000313" key="8">
    <source>
        <dbReference type="Proteomes" id="UP001243989"/>
    </source>
</evidence>
<evidence type="ECO:0000256" key="4">
    <source>
        <dbReference type="ARBA" id="ARBA00022857"/>
    </source>
</evidence>
<comment type="caution">
    <text evidence="7">The sequence shown here is derived from an EMBL/GenBank/DDBJ whole genome shotgun (WGS) entry which is preliminary data.</text>
</comment>
<dbReference type="InterPro" id="IPR000960">
    <property type="entry name" value="Flavin_mOase"/>
</dbReference>
<evidence type="ECO:0000256" key="3">
    <source>
        <dbReference type="ARBA" id="ARBA00022827"/>
    </source>
</evidence>
<dbReference type="EMBL" id="JAHMHQ010000019">
    <property type="protein sequence ID" value="KAK1625791.1"/>
    <property type="molecule type" value="Genomic_DNA"/>
</dbReference>
<dbReference type="GeneID" id="85471733"/>
<keyword evidence="5" id="KW-0560">Oxidoreductase</keyword>
<evidence type="ECO:0000313" key="7">
    <source>
        <dbReference type="EMBL" id="KAK1625791.1"/>
    </source>
</evidence>
<dbReference type="PRINTS" id="PR00370">
    <property type="entry name" value="FMOXYGENASE"/>
</dbReference>
<feature type="transmembrane region" description="Helical" evidence="6">
    <location>
        <begin position="597"/>
        <end position="620"/>
    </location>
</feature>
<keyword evidence="4" id="KW-0521">NADP</keyword>
<dbReference type="InterPro" id="IPR050346">
    <property type="entry name" value="FMO-like"/>
</dbReference>